<feature type="chain" id="PRO_5012207606" description="TRAP-type C4-dicarboxylate transport system, substrate-binding protein" evidence="1">
    <location>
        <begin position="22"/>
        <end position="376"/>
    </location>
</feature>
<evidence type="ECO:0000256" key="1">
    <source>
        <dbReference type="SAM" id="SignalP"/>
    </source>
</evidence>
<dbReference type="EMBL" id="FTOH01000004">
    <property type="protein sequence ID" value="SIS78164.1"/>
    <property type="molecule type" value="Genomic_DNA"/>
</dbReference>
<evidence type="ECO:0000313" key="2">
    <source>
        <dbReference type="EMBL" id="SIS78164.1"/>
    </source>
</evidence>
<dbReference type="Pfam" id="PF19582">
    <property type="entry name" value="AdeT1_2"/>
    <property type="match status" value="1"/>
</dbReference>
<proteinExistence type="predicted"/>
<dbReference type="AlphaFoldDB" id="A0A1N7LWI9"/>
<feature type="signal peptide" evidence="1">
    <location>
        <begin position="1"/>
        <end position="21"/>
    </location>
</feature>
<dbReference type="InterPro" id="IPR045758">
    <property type="entry name" value="AdeT1/2"/>
</dbReference>
<keyword evidence="3" id="KW-1185">Reference proteome</keyword>
<evidence type="ECO:0000313" key="3">
    <source>
        <dbReference type="Proteomes" id="UP000185639"/>
    </source>
</evidence>
<protein>
    <recommendedName>
        <fullName evidence="4">TRAP-type C4-dicarboxylate transport system, substrate-binding protein</fullName>
    </recommendedName>
</protein>
<dbReference type="OrthoDB" id="9771186at2"/>
<gene>
    <name evidence="2" type="ORF">SAMN05421686_104261</name>
</gene>
<name>A0A1N7LWI9_9GAMM</name>
<evidence type="ECO:0008006" key="4">
    <source>
        <dbReference type="Google" id="ProtNLM"/>
    </source>
</evidence>
<sequence>MSNLKRSIAVFLLAIPTILMAAEPSVSAERRDELRVIAMDSNADLMERIKALREMYRHMLNDDGSVPARSVCIWDPIGKNGPIYAAAQDQVTRLLEWDIHVDLRVYTNEAVLVEDFKADQCDAALMTGMRARSFNKYTGTLDAIGALPETAQMKLLFQAITQPKNAEKMVSGQYVVMGYAPAGAAYIFVNDRSITSLNKAAGKRVAVMDYDPIQAEMIQNIGANPVPVSIVSAGPKFNNGAVDVLPAPLGAYHILELHKGIGETGGIINYPFTQLTVQMIGKVDRIPNEVAQLVREEFIANFDRIINQINRATGEIPEKLWIEIPEDEKAGYQTMMQQARIALREHDYYDPEMLTLQRKVRCRFHPDHFECANPIE</sequence>
<dbReference type="Gene3D" id="3.40.190.170">
    <property type="entry name" value="Bacterial extracellular solute-binding protein, family 7"/>
    <property type="match status" value="1"/>
</dbReference>
<reference evidence="3" key="1">
    <citation type="submission" date="2017-01" db="EMBL/GenBank/DDBJ databases">
        <authorList>
            <person name="Varghese N."/>
            <person name="Submissions S."/>
        </authorList>
    </citation>
    <scope>NUCLEOTIDE SEQUENCE [LARGE SCALE GENOMIC DNA]</scope>
    <source>
        <strain evidence="3">DSM 24913</strain>
    </source>
</reference>
<dbReference type="RefSeq" id="WP_139325794.1">
    <property type="nucleotide sequence ID" value="NZ_FTOH01000004.1"/>
</dbReference>
<accession>A0A1N7LWI9</accession>
<organism evidence="2 3">
    <name type="scientific">Thalassolituus maritimus</name>
    <dbReference type="NCBI Taxonomy" id="484498"/>
    <lineage>
        <taxon>Bacteria</taxon>
        <taxon>Pseudomonadati</taxon>
        <taxon>Pseudomonadota</taxon>
        <taxon>Gammaproteobacteria</taxon>
        <taxon>Oceanospirillales</taxon>
        <taxon>Oceanospirillaceae</taxon>
        <taxon>Thalassolituus</taxon>
    </lineage>
</organism>
<keyword evidence="1" id="KW-0732">Signal</keyword>
<dbReference type="Proteomes" id="UP000185639">
    <property type="component" value="Unassembled WGS sequence"/>
</dbReference>
<dbReference type="STRING" id="484498.SAMN05421686_104261"/>
<dbReference type="InterPro" id="IPR038404">
    <property type="entry name" value="TRAP_DctP_sf"/>
</dbReference>